<evidence type="ECO:0000313" key="2">
    <source>
        <dbReference type="Proteomes" id="UP001609821"/>
    </source>
</evidence>
<evidence type="ECO:0000313" key="1">
    <source>
        <dbReference type="EMBL" id="MFH6565816.1"/>
    </source>
</evidence>
<name>A0ABW7LVV3_9PSED</name>
<protein>
    <recommendedName>
        <fullName evidence="3">DUF3077 domain-containing protein</fullName>
    </recommendedName>
</protein>
<gene>
    <name evidence="1" type="ORF">ACHMWK_07525</name>
</gene>
<dbReference type="RefSeq" id="WP_261741044.1">
    <property type="nucleotide sequence ID" value="NZ_CAVMKE010000004.1"/>
</dbReference>
<dbReference type="EMBL" id="JBINXB010000006">
    <property type="protein sequence ID" value="MFH6565816.1"/>
    <property type="molecule type" value="Genomic_DNA"/>
</dbReference>
<proteinExistence type="predicted"/>
<reference evidence="1 2" key="1">
    <citation type="submission" date="2024-10" db="EMBL/GenBank/DDBJ databases">
        <title>Aeromonas and Pseudomonas from the Cagarras Archipelago, Rio de Janeiro, Brazil.</title>
        <authorList>
            <person name="Canellas A.L.B."/>
            <person name="Laport M.S."/>
        </authorList>
    </citation>
    <scope>NUCLEOTIDE SEQUENCE [LARGE SCALE GENOMIC DNA]</scope>
    <source>
        <strain evidence="1 2">CPF-4</strain>
    </source>
</reference>
<organism evidence="1 2">
    <name type="scientific">Pseudomonas kulmbachensis</name>
    <dbReference type="NCBI Taxonomy" id="3043408"/>
    <lineage>
        <taxon>Bacteria</taxon>
        <taxon>Pseudomonadati</taxon>
        <taxon>Pseudomonadota</taxon>
        <taxon>Gammaproteobacteria</taxon>
        <taxon>Pseudomonadales</taxon>
        <taxon>Pseudomonadaceae</taxon>
        <taxon>Pseudomonas</taxon>
    </lineage>
</organism>
<sequence length="109" mass="12270">MELTLEAVALFSLKLVHETDGSSPILRDDPVMDDYQRDVFAFEVRNADIDTIQHKVDQCLDLALNALGGEQTPMGRELQKLSCDVRNAQTLEQMHPALLTLKDYLKAVQ</sequence>
<evidence type="ECO:0008006" key="3">
    <source>
        <dbReference type="Google" id="ProtNLM"/>
    </source>
</evidence>
<accession>A0ABW7LVV3</accession>
<comment type="caution">
    <text evidence="1">The sequence shown here is derived from an EMBL/GenBank/DDBJ whole genome shotgun (WGS) entry which is preliminary data.</text>
</comment>
<keyword evidence="2" id="KW-1185">Reference proteome</keyword>
<dbReference type="Proteomes" id="UP001609821">
    <property type="component" value="Unassembled WGS sequence"/>
</dbReference>